<feature type="domain" description="Tyr recombinase" evidence="3">
    <location>
        <begin position="99"/>
        <end position="254"/>
    </location>
</feature>
<dbReference type="PROSITE" id="PS51898">
    <property type="entry name" value="TYR_RECOMBINASE"/>
    <property type="match status" value="1"/>
</dbReference>
<dbReference type="InterPro" id="IPR013762">
    <property type="entry name" value="Integrase-like_cat_sf"/>
</dbReference>
<dbReference type="InterPro" id="IPR011010">
    <property type="entry name" value="DNA_brk_join_enz"/>
</dbReference>
<proteinExistence type="predicted"/>
<feature type="non-terminal residue" evidence="4">
    <location>
        <position position="1"/>
    </location>
</feature>
<dbReference type="GO" id="GO:0015074">
    <property type="term" value="P:DNA integration"/>
    <property type="evidence" value="ECO:0007669"/>
    <property type="project" value="InterPro"/>
</dbReference>
<sequence length="254" mass="29159">PYIESQLILELTGLKKRTSTVPFPDLAAKFLKANTKRSKNTQKLYKYILRSYINDNSLPTNPNTRAIFIRTINACWNWGLKQGLIDKANKLEGDTRGEPRQRVYTADELDLLFNQITDKDFNSFVRFAYYTGARSGEIRSIQAENIKDGYLLVTGKTGSRTVKISTQAGKIIQGQDPLWSYSKDYVSHRFKQQVRKLGIKDARFHDLRRTFGLNLIKQGMSIYKVSKLLGHSSVRTTEQHYAPLLTVEIEDFVL</sequence>
<dbReference type="InterPro" id="IPR002104">
    <property type="entry name" value="Integrase_catalytic"/>
</dbReference>
<protein>
    <recommendedName>
        <fullName evidence="3">Tyr recombinase domain-containing protein</fullName>
    </recommendedName>
</protein>
<dbReference type="PANTHER" id="PTHR30349:SF41">
    <property type="entry name" value="INTEGRASE_RECOMBINASE PROTEIN MJ0367-RELATED"/>
    <property type="match status" value="1"/>
</dbReference>
<dbReference type="GO" id="GO:0003677">
    <property type="term" value="F:DNA binding"/>
    <property type="evidence" value="ECO:0007669"/>
    <property type="project" value="UniProtKB-KW"/>
</dbReference>
<evidence type="ECO:0000259" key="3">
    <source>
        <dbReference type="PROSITE" id="PS51898"/>
    </source>
</evidence>
<dbReference type="InterPro" id="IPR050090">
    <property type="entry name" value="Tyrosine_recombinase_XerCD"/>
</dbReference>
<accession>A0A382NL55</accession>
<gene>
    <name evidence="4" type="ORF">METZ01_LOCUS314072</name>
</gene>
<keyword evidence="1" id="KW-0238">DNA-binding</keyword>
<dbReference type="Gene3D" id="1.10.443.10">
    <property type="entry name" value="Intergrase catalytic core"/>
    <property type="match status" value="2"/>
</dbReference>
<evidence type="ECO:0000256" key="1">
    <source>
        <dbReference type="ARBA" id="ARBA00023125"/>
    </source>
</evidence>
<keyword evidence="2" id="KW-0233">DNA recombination</keyword>
<dbReference type="AlphaFoldDB" id="A0A382NL55"/>
<organism evidence="4">
    <name type="scientific">marine metagenome</name>
    <dbReference type="NCBI Taxonomy" id="408172"/>
    <lineage>
        <taxon>unclassified sequences</taxon>
        <taxon>metagenomes</taxon>
        <taxon>ecological metagenomes</taxon>
    </lineage>
</organism>
<name>A0A382NL55_9ZZZZ</name>
<dbReference type="Pfam" id="PF00589">
    <property type="entry name" value="Phage_integrase"/>
    <property type="match status" value="1"/>
</dbReference>
<dbReference type="GO" id="GO:0006310">
    <property type="term" value="P:DNA recombination"/>
    <property type="evidence" value="ECO:0007669"/>
    <property type="project" value="UniProtKB-KW"/>
</dbReference>
<reference evidence="4" key="1">
    <citation type="submission" date="2018-05" db="EMBL/GenBank/DDBJ databases">
        <authorList>
            <person name="Lanie J.A."/>
            <person name="Ng W.-L."/>
            <person name="Kazmierczak K.M."/>
            <person name="Andrzejewski T.M."/>
            <person name="Davidsen T.M."/>
            <person name="Wayne K.J."/>
            <person name="Tettelin H."/>
            <person name="Glass J.I."/>
            <person name="Rusch D."/>
            <person name="Podicherti R."/>
            <person name="Tsui H.-C.T."/>
            <person name="Winkler M.E."/>
        </authorList>
    </citation>
    <scope>NUCLEOTIDE SEQUENCE</scope>
</reference>
<dbReference type="EMBL" id="UINC01100847">
    <property type="protein sequence ID" value="SVC61218.1"/>
    <property type="molecule type" value="Genomic_DNA"/>
</dbReference>
<dbReference type="PANTHER" id="PTHR30349">
    <property type="entry name" value="PHAGE INTEGRASE-RELATED"/>
    <property type="match status" value="1"/>
</dbReference>
<evidence type="ECO:0000313" key="4">
    <source>
        <dbReference type="EMBL" id="SVC61218.1"/>
    </source>
</evidence>
<dbReference type="CDD" id="cd00796">
    <property type="entry name" value="INT_Rci_Hp1_C"/>
    <property type="match status" value="1"/>
</dbReference>
<dbReference type="SUPFAM" id="SSF56349">
    <property type="entry name" value="DNA breaking-rejoining enzymes"/>
    <property type="match status" value="1"/>
</dbReference>
<evidence type="ECO:0000256" key="2">
    <source>
        <dbReference type="ARBA" id="ARBA00023172"/>
    </source>
</evidence>